<dbReference type="RefSeq" id="WP_188519258.1">
    <property type="nucleotide sequence ID" value="NZ_BMES01000002.1"/>
</dbReference>
<dbReference type="Pfam" id="PF12627">
    <property type="entry name" value="PolyA_pol_RNAbd"/>
    <property type="match status" value="1"/>
</dbReference>
<gene>
    <name evidence="11" type="primary">papS</name>
    <name evidence="11" type="ORF">GCM10007036_38140</name>
</gene>
<keyword evidence="12" id="KW-1185">Reference proteome</keyword>
<accession>A0A917MJT0</accession>
<dbReference type="PANTHER" id="PTHR46173:SF1">
    <property type="entry name" value="CCA TRNA NUCLEOTIDYLTRANSFERASE 1, MITOCHONDRIAL"/>
    <property type="match status" value="1"/>
</dbReference>
<keyword evidence="3" id="KW-0819">tRNA processing</keyword>
<dbReference type="Pfam" id="PF01743">
    <property type="entry name" value="PolyA_pol"/>
    <property type="match status" value="1"/>
</dbReference>
<reference evidence="11" key="1">
    <citation type="journal article" date="2014" name="Int. J. Syst. Evol. Microbiol.">
        <title>Complete genome sequence of Corynebacterium casei LMG S-19264T (=DSM 44701T), isolated from a smear-ripened cheese.</title>
        <authorList>
            <consortium name="US DOE Joint Genome Institute (JGI-PGF)"/>
            <person name="Walter F."/>
            <person name="Albersmeier A."/>
            <person name="Kalinowski J."/>
            <person name="Ruckert C."/>
        </authorList>
    </citation>
    <scope>NUCLEOTIDE SEQUENCE</scope>
    <source>
        <strain evidence="11">CGMCC 1.12214</strain>
    </source>
</reference>
<evidence type="ECO:0000256" key="3">
    <source>
        <dbReference type="ARBA" id="ARBA00022694"/>
    </source>
</evidence>
<comment type="similarity">
    <text evidence="8">Belongs to the tRNA nucleotidyltransferase/poly(A) polymerase family.</text>
</comment>
<dbReference type="CDD" id="cd05398">
    <property type="entry name" value="NT_ClassII-CCAase"/>
    <property type="match status" value="1"/>
</dbReference>
<dbReference type="AlphaFoldDB" id="A0A917MJT0"/>
<dbReference type="SUPFAM" id="SSF81891">
    <property type="entry name" value="Poly A polymerase C-terminal region-like"/>
    <property type="match status" value="1"/>
</dbReference>
<dbReference type="InterPro" id="IPR043519">
    <property type="entry name" value="NT_sf"/>
</dbReference>
<evidence type="ECO:0000256" key="7">
    <source>
        <dbReference type="ARBA" id="ARBA00022842"/>
    </source>
</evidence>
<dbReference type="Gene3D" id="1.10.3090.10">
    <property type="entry name" value="cca-adding enzyme, domain 2"/>
    <property type="match status" value="1"/>
</dbReference>
<evidence type="ECO:0000256" key="1">
    <source>
        <dbReference type="ARBA" id="ARBA00001946"/>
    </source>
</evidence>
<sequence length="410" mass="43912">MSQSRPALATARIDSAGVLDRPELQRLLAVLDCDGEEARVVGGAVRNALLGLPPGDIDIATTALPAETTRRAEEAGFRAAPTGIEHGTVTVVVDHHPFEVTTLREDVETDGRRAVVAFGRDFARDAERRDFTINALYAAADGTVIDLVGGLDDLAARRVRFIGSAHTRIREDYLRILRLFRFHSEYGEGPLDRDALSAAIALRGGLAQLSHERVRVELLKLLASRRAPETVEAIAECGFLDRLLGLVPDVRAFQAVARPDPILRLAALALRVREDAGLLAERLRLSNAEALRLSKAATLLEMLHGAQAPRSAHDWRLLAYRNGASALGDAVAIEAVRGADAASLAVAAAALAEPVPRLPWSGRDVVALGLAPGRAIGEALARAEALWIEADFPSDDATLSMIIRKAVPQA</sequence>
<dbReference type="InterPro" id="IPR050264">
    <property type="entry name" value="Bact_CCA-adding_enz_type3_sf"/>
</dbReference>
<comment type="caution">
    <text evidence="11">The sequence shown here is derived from an EMBL/GenBank/DDBJ whole genome shotgun (WGS) entry which is preliminary data.</text>
</comment>
<evidence type="ECO:0000313" key="12">
    <source>
        <dbReference type="Proteomes" id="UP000603912"/>
    </source>
</evidence>
<proteinExistence type="inferred from homology"/>
<keyword evidence="2 8" id="KW-0808">Transferase</keyword>
<reference evidence="11" key="2">
    <citation type="submission" date="2020-09" db="EMBL/GenBank/DDBJ databases">
        <authorList>
            <person name="Sun Q."/>
            <person name="Zhou Y."/>
        </authorList>
    </citation>
    <scope>NUCLEOTIDE SEQUENCE</scope>
    <source>
        <strain evidence="11">CGMCC 1.12214</strain>
    </source>
</reference>
<keyword evidence="7" id="KW-0460">Magnesium</keyword>
<evidence type="ECO:0000256" key="5">
    <source>
        <dbReference type="ARBA" id="ARBA00022723"/>
    </source>
</evidence>
<dbReference type="GO" id="GO:0016779">
    <property type="term" value="F:nucleotidyltransferase activity"/>
    <property type="evidence" value="ECO:0007669"/>
    <property type="project" value="UniProtKB-KW"/>
</dbReference>
<keyword evidence="5" id="KW-0479">Metal-binding</keyword>
<dbReference type="GO" id="GO:0000166">
    <property type="term" value="F:nucleotide binding"/>
    <property type="evidence" value="ECO:0007669"/>
    <property type="project" value="UniProtKB-KW"/>
</dbReference>
<evidence type="ECO:0000256" key="6">
    <source>
        <dbReference type="ARBA" id="ARBA00022741"/>
    </source>
</evidence>
<dbReference type="InterPro" id="IPR032828">
    <property type="entry name" value="PolyA_RNA-bd"/>
</dbReference>
<evidence type="ECO:0000259" key="10">
    <source>
        <dbReference type="Pfam" id="PF12627"/>
    </source>
</evidence>
<keyword evidence="6" id="KW-0547">Nucleotide-binding</keyword>
<protein>
    <submittedName>
        <fullName evidence="11">Poly(A) polymerase</fullName>
    </submittedName>
</protein>
<dbReference type="SUPFAM" id="SSF81301">
    <property type="entry name" value="Nucleotidyltransferase"/>
    <property type="match status" value="1"/>
</dbReference>
<dbReference type="GO" id="GO:0008033">
    <property type="term" value="P:tRNA processing"/>
    <property type="evidence" value="ECO:0007669"/>
    <property type="project" value="UniProtKB-KW"/>
</dbReference>
<organism evidence="11 12">
    <name type="scientific">Alsobacter metallidurans</name>
    <dbReference type="NCBI Taxonomy" id="340221"/>
    <lineage>
        <taxon>Bacteria</taxon>
        <taxon>Pseudomonadati</taxon>
        <taxon>Pseudomonadota</taxon>
        <taxon>Alphaproteobacteria</taxon>
        <taxon>Hyphomicrobiales</taxon>
        <taxon>Alsobacteraceae</taxon>
        <taxon>Alsobacter</taxon>
    </lineage>
</organism>
<comment type="cofactor">
    <cofactor evidence="1">
        <name>Mg(2+)</name>
        <dbReference type="ChEBI" id="CHEBI:18420"/>
    </cofactor>
</comment>
<keyword evidence="8" id="KW-0694">RNA-binding</keyword>
<evidence type="ECO:0000256" key="4">
    <source>
        <dbReference type="ARBA" id="ARBA00022695"/>
    </source>
</evidence>
<evidence type="ECO:0000256" key="2">
    <source>
        <dbReference type="ARBA" id="ARBA00022679"/>
    </source>
</evidence>
<dbReference type="PANTHER" id="PTHR46173">
    <property type="entry name" value="CCA TRNA NUCLEOTIDYLTRANSFERASE 1, MITOCHONDRIAL"/>
    <property type="match status" value="1"/>
</dbReference>
<dbReference type="GO" id="GO:0046872">
    <property type="term" value="F:metal ion binding"/>
    <property type="evidence" value="ECO:0007669"/>
    <property type="project" value="UniProtKB-KW"/>
</dbReference>
<name>A0A917MJT0_9HYPH</name>
<dbReference type="InterPro" id="IPR002646">
    <property type="entry name" value="PolA_pol_head_dom"/>
</dbReference>
<feature type="domain" description="Poly A polymerase head" evidence="9">
    <location>
        <begin position="38"/>
        <end position="160"/>
    </location>
</feature>
<evidence type="ECO:0000259" key="9">
    <source>
        <dbReference type="Pfam" id="PF01743"/>
    </source>
</evidence>
<evidence type="ECO:0000256" key="8">
    <source>
        <dbReference type="RuleBase" id="RU003953"/>
    </source>
</evidence>
<dbReference type="Proteomes" id="UP000603912">
    <property type="component" value="Unassembled WGS sequence"/>
</dbReference>
<dbReference type="Gene3D" id="3.30.460.10">
    <property type="entry name" value="Beta Polymerase, domain 2"/>
    <property type="match status" value="1"/>
</dbReference>
<feature type="domain" description="tRNA nucleotidyltransferase/poly(A) polymerase RNA and SrmB- binding" evidence="10">
    <location>
        <begin position="193"/>
        <end position="244"/>
    </location>
</feature>
<dbReference type="EMBL" id="BMES01000002">
    <property type="protein sequence ID" value="GGH28736.1"/>
    <property type="molecule type" value="Genomic_DNA"/>
</dbReference>
<dbReference type="GO" id="GO:0000049">
    <property type="term" value="F:tRNA binding"/>
    <property type="evidence" value="ECO:0007669"/>
    <property type="project" value="TreeGrafter"/>
</dbReference>
<keyword evidence="4" id="KW-0548">Nucleotidyltransferase</keyword>
<evidence type="ECO:0000313" key="11">
    <source>
        <dbReference type="EMBL" id="GGH28736.1"/>
    </source>
</evidence>